<dbReference type="EnsemblPlants" id="OMERI07G19510.1">
    <property type="protein sequence ID" value="OMERI07G19510.1"/>
    <property type="gene ID" value="OMERI07G19510"/>
</dbReference>
<dbReference type="AlphaFoldDB" id="A0A0E0EES3"/>
<organism evidence="1">
    <name type="scientific">Oryza meridionalis</name>
    <dbReference type="NCBI Taxonomy" id="40149"/>
    <lineage>
        <taxon>Eukaryota</taxon>
        <taxon>Viridiplantae</taxon>
        <taxon>Streptophyta</taxon>
        <taxon>Embryophyta</taxon>
        <taxon>Tracheophyta</taxon>
        <taxon>Spermatophyta</taxon>
        <taxon>Magnoliopsida</taxon>
        <taxon>Liliopsida</taxon>
        <taxon>Poales</taxon>
        <taxon>Poaceae</taxon>
        <taxon>BOP clade</taxon>
        <taxon>Oryzoideae</taxon>
        <taxon>Oryzeae</taxon>
        <taxon>Oryzinae</taxon>
        <taxon>Oryza</taxon>
    </lineage>
</organism>
<reference evidence="1" key="2">
    <citation type="submission" date="2018-05" db="EMBL/GenBank/DDBJ databases">
        <title>OmerRS3 (Oryza meridionalis Reference Sequence Version 3).</title>
        <authorList>
            <person name="Zhang J."/>
            <person name="Kudrna D."/>
            <person name="Lee S."/>
            <person name="Talag J."/>
            <person name="Welchert J."/>
            <person name="Wing R.A."/>
        </authorList>
    </citation>
    <scope>NUCLEOTIDE SEQUENCE [LARGE SCALE GENOMIC DNA]</scope>
    <source>
        <strain evidence="1">cv. OR44</strain>
    </source>
</reference>
<proteinExistence type="predicted"/>
<keyword evidence="2" id="KW-1185">Reference proteome</keyword>
<evidence type="ECO:0000313" key="1">
    <source>
        <dbReference type="EnsemblPlants" id="OMERI07G19510.1"/>
    </source>
</evidence>
<protein>
    <submittedName>
        <fullName evidence="1">Uncharacterized protein</fullName>
    </submittedName>
</protein>
<dbReference type="Gramene" id="OMERI07G19510.1">
    <property type="protein sequence ID" value="OMERI07G19510.1"/>
    <property type="gene ID" value="OMERI07G19510"/>
</dbReference>
<dbReference type="HOGENOM" id="CLU_2501755_0_0_1"/>
<accession>A0A0E0EES3</accession>
<dbReference type="Proteomes" id="UP000008021">
    <property type="component" value="Chromosome 7"/>
</dbReference>
<evidence type="ECO:0000313" key="2">
    <source>
        <dbReference type="Proteomes" id="UP000008021"/>
    </source>
</evidence>
<sequence length="86" mass="9997">MAPCYWKTRQVKQENFMVPINNESKLTNNSINAHVLASEIAQIVDEVVIASSNNRWGIYFIPWRTLCMIFHRISTYQNFMCNKIGG</sequence>
<reference evidence="1" key="1">
    <citation type="submission" date="2015-04" db="UniProtKB">
        <authorList>
            <consortium name="EnsemblPlants"/>
        </authorList>
    </citation>
    <scope>IDENTIFICATION</scope>
</reference>
<name>A0A0E0EES3_9ORYZ</name>